<dbReference type="InterPro" id="IPR051681">
    <property type="entry name" value="Ser/Thr_Kinases-Pseudokinases"/>
</dbReference>
<reference evidence="2 3" key="1">
    <citation type="submission" date="2024-04" db="EMBL/GenBank/DDBJ databases">
        <title>Tritrichomonas musculus Genome.</title>
        <authorList>
            <person name="Alves-Ferreira E."/>
            <person name="Grigg M."/>
            <person name="Lorenzi H."/>
            <person name="Galac M."/>
        </authorList>
    </citation>
    <scope>NUCLEOTIDE SEQUENCE [LARGE SCALE GENOMIC DNA]</scope>
    <source>
        <strain evidence="2 3">EAF2021</strain>
    </source>
</reference>
<dbReference type="InterPro" id="IPR011009">
    <property type="entry name" value="Kinase-like_dom_sf"/>
</dbReference>
<sequence>MKSNFLYLRSILPESFAFSDINDIYSLFSQLNAIISKIGLEINIEKEVFDDKQILANVKKAFKCIKSIQKIFNQVINLVTIMKCIQYQILMLLKKIANFLYDIHSKHKILNIIINPDSIFINKNIDPIFDFYDLVQDTQKQNQHEKTIQIISVIIKKVQEGFKNFFQEQDQSTINNDISNFCKQETIYFYDDFLQSCKDLNCDVSSFIEKILSNYNVISNSFGKNKLPKQPTNFLYYIKSNFQLLSSEVINHISSTLLLYFYYVNGKQFYDELMKNANMAIISERILQVIDKMVKGGKYYFIDVIYHYYIENLLNNRFISSGIMKALETNDINNKYIFVKDCSELGSNSVYKLYFDKCDFSFYLQLKYTEQESKKRKSINTYLSKFIIYINSKSKDNYIYIPYFPFGTLQSIIHNSQKKIDPKEGLGYDQNLSDSTSIDIRFTLVDKIVIILEIALAVADMHQKNEYNGCISTQSIFISSTKNAYIDFFDTPSLMNANVIDQKQNDDIEKMKLIDIFQFGLLMYEIFVEKPFISEINNNKYDFLNQAFFDFNGNSTYGLKDIIEKCIRNESTEKYSSFTEIIDSIRSLPIYEKNEEEIEYRISHAVDSKNYKCKLSDIVECYFRGHSKSKEDIQHFFMKLKNLDSDLIEKDIIQFIFQSLSLDDDSSMDRLWWSLFHIEKINFLLSGKTINTILNSILRYLQDYTYVSPLIINDAYRNLQIDFNSNDQNQFANQLSIQPEIELWFESILKQQKYNYFDSFIKIFIDNIFEQSVFNSEMNEIFDDSVKSNELFFISDLLNFNEIISSNKLYFDNKLNFYHQKTFKNNVSKKMQDHERQILSQNYSKFIVHIKKTISIEKEEKILFPYYPMGTIDLLYDRRTNVHLEFTLIDKIVNILEIAYALKDLHQNDEYHCYLSSQYIFINSQKDAYIGSFCYDRNLENDATKPRGPFYYRSPELIDVDKEKNEDENSEEFINKMKLADIYSFGVLMHELITETNPETRMGNNPRRIRISILKKDYFKFLFSGENNEYFEECYLDNKGNSITGIKDIIERCMKHCPQERYSSFNELIESIKTLQIYVKNKEEIEYRISHAIDSRKYECTLSDIVISYYRGQQNNKNDIINFLKVYNETNSKNSNLELNENEDIIRTILKNFNQKPKEDHSIFFQDIFDFIIEKFCKTSIGNSQVIDHDDMLLFLSFEANANKKIPNIYRKVMNISSTNQDFIFPVCSLNDFIINNPNKYSNYLLTWIYFIAKELSIIHSNNLYHGNLNPRTVGLYFNNSTKSLIPSVILYYSFYKANDNLSNAKTSSNNYKTMKMYSFNEIVVKNQRKDIKQMIKMFKNFNCVPNDLLQLINESESANQIIYILYNYIRRSSNDEQRETFNKNCYIDDFSNIQITYDSLIEIYQVFCENNYSFENLIIDFGTLFPAIKQFLINIQTNPSLPIKFSIPQVVKKSSIQEIPNIIDIIKEKSSMVLLSIINQEIVEENKLVKIERKEDVITLHCVKMDIEIEKNQENQFNLINFSKPKKDATQKKIDNLILKEVFRYIEFSGLCKRSVGFLLKRYVFNLNPYFKYRITIKLNNQKNVSNEGETINLKNIKRIMDGIDRKTKDPEGVDGNIVIYIGPEK</sequence>
<protein>
    <recommendedName>
        <fullName evidence="1">Protein kinase domain-containing protein</fullName>
    </recommendedName>
</protein>
<dbReference type="SMART" id="SM00220">
    <property type="entry name" value="S_TKc"/>
    <property type="match status" value="1"/>
</dbReference>
<dbReference type="Pfam" id="PF07714">
    <property type="entry name" value="PK_Tyr_Ser-Thr"/>
    <property type="match status" value="1"/>
</dbReference>
<evidence type="ECO:0000313" key="2">
    <source>
        <dbReference type="EMBL" id="KAK8889675.1"/>
    </source>
</evidence>
<organism evidence="2 3">
    <name type="scientific">Tritrichomonas musculus</name>
    <dbReference type="NCBI Taxonomy" id="1915356"/>
    <lineage>
        <taxon>Eukaryota</taxon>
        <taxon>Metamonada</taxon>
        <taxon>Parabasalia</taxon>
        <taxon>Tritrichomonadida</taxon>
        <taxon>Tritrichomonadidae</taxon>
        <taxon>Tritrichomonas</taxon>
    </lineage>
</organism>
<feature type="domain" description="Protein kinase" evidence="1">
    <location>
        <begin position="789"/>
        <end position="1079"/>
    </location>
</feature>
<gene>
    <name evidence="2" type="ORF">M9Y10_034428</name>
</gene>
<dbReference type="InterPro" id="IPR000719">
    <property type="entry name" value="Prot_kinase_dom"/>
</dbReference>
<comment type="caution">
    <text evidence="2">The sequence shown here is derived from an EMBL/GenBank/DDBJ whole genome shotgun (WGS) entry which is preliminary data.</text>
</comment>
<evidence type="ECO:0000259" key="1">
    <source>
        <dbReference type="PROSITE" id="PS50011"/>
    </source>
</evidence>
<proteinExistence type="predicted"/>
<dbReference type="InterPro" id="IPR001245">
    <property type="entry name" value="Ser-Thr/Tyr_kinase_cat_dom"/>
</dbReference>
<dbReference type="Gene3D" id="1.10.510.10">
    <property type="entry name" value="Transferase(Phosphotransferase) domain 1"/>
    <property type="match status" value="2"/>
</dbReference>
<evidence type="ECO:0000313" key="3">
    <source>
        <dbReference type="Proteomes" id="UP001470230"/>
    </source>
</evidence>
<keyword evidence="3" id="KW-1185">Reference proteome</keyword>
<dbReference type="PROSITE" id="PS50011">
    <property type="entry name" value="PROTEIN_KINASE_DOM"/>
    <property type="match status" value="1"/>
</dbReference>
<accession>A0ABR2KEY9</accession>
<dbReference type="EMBL" id="JAPFFF010000005">
    <property type="protein sequence ID" value="KAK8889675.1"/>
    <property type="molecule type" value="Genomic_DNA"/>
</dbReference>
<dbReference type="PANTHER" id="PTHR44329">
    <property type="entry name" value="SERINE/THREONINE-PROTEIN KINASE TNNI3K-RELATED"/>
    <property type="match status" value="1"/>
</dbReference>
<name>A0ABR2KEY9_9EUKA</name>
<dbReference type="Proteomes" id="UP001470230">
    <property type="component" value="Unassembled WGS sequence"/>
</dbReference>
<dbReference type="SUPFAM" id="SSF56112">
    <property type="entry name" value="Protein kinase-like (PK-like)"/>
    <property type="match status" value="2"/>
</dbReference>